<keyword evidence="1" id="KW-0233">DNA recombination</keyword>
<dbReference type="AlphaFoldDB" id="A0ABD6BKF5"/>
<evidence type="ECO:0000259" key="2">
    <source>
        <dbReference type="PROSITE" id="PS51898"/>
    </source>
</evidence>
<dbReference type="InterPro" id="IPR011010">
    <property type="entry name" value="DNA_brk_join_enz"/>
</dbReference>
<comment type="caution">
    <text evidence="3">The sequence shown here is derived from an EMBL/GenBank/DDBJ whole genome shotgun (WGS) entry which is preliminary data.</text>
</comment>
<feature type="domain" description="Tyr recombinase" evidence="2">
    <location>
        <begin position="155"/>
        <end position="332"/>
    </location>
</feature>
<keyword evidence="4" id="KW-1185">Reference proteome</keyword>
<dbReference type="RefSeq" id="WP_390290826.1">
    <property type="nucleotide sequence ID" value="NZ_JBHUDI010000011.1"/>
</dbReference>
<dbReference type="InterPro" id="IPR002104">
    <property type="entry name" value="Integrase_catalytic"/>
</dbReference>
<dbReference type="Gene3D" id="1.10.443.10">
    <property type="entry name" value="Intergrase catalytic core"/>
    <property type="match status" value="1"/>
</dbReference>
<reference evidence="3 4" key="1">
    <citation type="journal article" date="2019" name="Int. J. Syst. Evol. Microbiol.">
        <title>The Global Catalogue of Microorganisms (GCM) 10K type strain sequencing project: providing services to taxonomists for standard genome sequencing and annotation.</title>
        <authorList>
            <consortium name="The Broad Institute Genomics Platform"/>
            <consortium name="The Broad Institute Genome Sequencing Center for Infectious Disease"/>
            <person name="Wu L."/>
            <person name="Ma J."/>
        </authorList>
    </citation>
    <scope>NUCLEOTIDE SEQUENCE [LARGE SCALE GENOMIC DNA]</scope>
    <source>
        <strain evidence="3 4">CGMCC 1.12230</strain>
    </source>
</reference>
<dbReference type="CDD" id="cd00397">
    <property type="entry name" value="DNA_BRE_C"/>
    <property type="match status" value="1"/>
</dbReference>
<dbReference type="PANTHER" id="PTHR30349:SF87">
    <property type="entry name" value="TRANSPOSASE A"/>
    <property type="match status" value="1"/>
</dbReference>
<sequence length="440" mass="50695">MSFRHYRTETPDDAIERLRLRIEESERYVQDENEASPISDEDKDALLEFSDELYLRNNEYSDHRHNKLLRHCVIMAEQVGSLADALEDRSAAQRIVRWINKEYENVETARDYRVALRQFGRRVDLEPDSYETDSIPDSIEWIKTSYPKNHDHKPKKKEMLKRDEVEAMIDATYNARDAALIALAFDAGPRGGELKSLTYGDITDHKYGYTVHVEGKKGGRDVLLIDSEPYVARWLAEHPSRERSDPLWCKLNSPNKISNTMFSKILNKAADRAGVEKPVTPTNFRKSSASFHASRNLSQATLEKRYGWVRGSKAAARYIRVFSSESDREIAKMHGVDVEEDEPEPTAPLVCDRCGEKTPRNEPTCVWCGKAQSVEAVNDLEKKAEEVRRQTLRFVSENPELPEQIEDARDLMQMMDAHPELQDDIQQFMDALETDDENLI</sequence>
<dbReference type="SUPFAM" id="SSF56349">
    <property type="entry name" value="DNA breaking-rejoining enzymes"/>
    <property type="match status" value="1"/>
</dbReference>
<dbReference type="InterPro" id="IPR013762">
    <property type="entry name" value="Integrase-like_cat_sf"/>
</dbReference>
<dbReference type="InterPro" id="IPR050090">
    <property type="entry name" value="Tyrosine_recombinase_XerCD"/>
</dbReference>
<name>A0ABD6BKF5_9EURY</name>
<dbReference type="PROSITE" id="PS51898">
    <property type="entry name" value="TYR_RECOMBINASE"/>
    <property type="match status" value="1"/>
</dbReference>
<dbReference type="GO" id="GO:0006310">
    <property type="term" value="P:DNA recombination"/>
    <property type="evidence" value="ECO:0007669"/>
    <property type="project" value="UniProtKB-KW"/>
</dbReference>
<evidence type="ECO:0000256" key="1">
    <source>
        <dbReference type="ARBA" id="ARBA00023172"/>
    </source>
</evidence>
<proteinExistence type="predicted"/>
<evidence type="ECO:0000313" key="4">
    <source>
        <dbReference type="Proteomes" id="UP001597076"/>
    </source>
</evidence>
<protein>
    <submittedName>
        <fullName evidence="3">Tyrosine-type recombinase/integrase</fullName>
    </submittedName>
</protein>
<dbReference type="Proteomes" id="UP001597076">
    <property type="component" value="Unassembled WGS sequence"/>
</dbReference>
<dbReference type="Pfam" id="PF00589">
    <property type="entry name" value="Phage_integrase"/>
    <property type="match status" value="1"/>
</dbReference>
<evidence type="ECO:0000313" key="3">
    <source>
        <dbReference type="EMBL" id="MFD1565604.1"/>
    </source>
</evidence>
<gene>
    <name evidence="3" type="ORF">ACFR99_18905</name>
</gene>
<accession>A0ABD6BKF5</accession>
<dbReference type="EMBL" id="JBHUDI010000011">
    <property type="protein sequence ID" value="MFD1565604.1"/>
    <property type="molecule type" value="Genomic_DNA"/>
</dbReference>
<dbReference type="PANTHER" id="PTHR30349">
    <property type="entry name" value="PHAGE INTEGRASE-RELATED"/>
    <property type="match status" value="1"/>
</dbReference>
<organism evidence="3 4">
    <name type="scientific">Haloarchaeobius amylolyticus</name>
    <dbReference type="NCBI Taxonomy" id="1198296"/>
    <lineage>
        <taxon>Archaea</taxon>
        <taxon>Methanobacteriati</taxon>
        <taxon>Methanobacteriota</taxon>
        <taxon>Stenosarchaea group</taxon>
        <taxon>Halobacteria</taxon>
        <taxon>Halobacteriales</taxon>
        <taxon>Halorubellaceae</taxon>
        <taxon>Haloarchaeobius</taxon>
    </lineage>
</organism>